<dbReference type="RefSeq" id="WP_149676570.1">
    <property type="nucleotide sequence ID" value="NZ_VTUZ01000078.1"/>
</dbReference>
<evidence type="ECO:0000313" key="1">
    <source>
        <dbReference type="EMBL" id="KAA0997630.1"/>
    </source>
</evidence>
<sequence>MSDVKIKDLPPVPFFAHFLEGQFSRDLTGEEMKALRGGSAVTMAAPSDQEGVPIGELPDIQGLLRSGLAPIRTNLLAPHPVTMAYPSDGEVAPAPFQSP</sequence>
<dbReference type="NCBIfam" id="NF033738">
    <property type="entry name" value="microvirid_RiPP"/>
    <property type="match status" value="1"/>
</dbReference>
<evidence type="ECO:0000313" key="2">
    <source>
        <dbReference type="Proteomes" id="UP000325273"/>
    </source>
</evidence>
<comment type="caution">
    <text evidence="1">The sequence shown here is derived from an EMBL/GenBank/DDBJ whole genome shotgun (WGS) entry which is preliminary data.</text>
</comment>
<gene>
    <name evidence="1" type="ORF">FVF58_48280</name>
</gene>
<dbReference type="EMBL" id="VTUZ01000078">
    <property type="protein sequence ID" value="KAA0997630.1"/>
    <property type="molecule type" value="Genomic_DNA"/>
</dbReference>
<dbReference type="InterPro" id="IPR022217">
    <property type="entry name" value="Prot_inh_I10_marinostatin"/>
</dbReference>
<name>A0A5B0G6G6_9BURK</name>
<organism evidence="1 2">
    <name type="scientific">Paraburkholderia panacisoli</name>
    <dbReference type="NCBI Taxonomy" id="2603818"/>
    <lineage>
        <taxon>Bacteria</taxon>
        <taxon>Pseudomonadati</taxon>
        <taxon>Pseudomonadota</taxon>
        <taxon>Betaproteobacteria</taxon>
        <taxon>Burkholderiales</taxon>
        <taxon>Burkholderiaceae</taxon>
        <taxon>Paraburkholderia</taxon>
    </lineage>
</organism>
<dbReference type="AlphaFoldDB" id="A0A5B0G6G6"/>
<proteinExistence type="predicted"/>
<protein>
    <submittedName>
        <fullName evidence="1">Microviridin/marinostatin family tricyclic proteinase inhibitor</fullName>
    </submittedName>
</protein>
<reference evidence="1 2" key="1">
    <citation type="submission" date="2019-08" db="EMBL/GenBank/DDBJ databases">
        <title>Paraburkholderia sp. DCY113.</title>
        <authorList>
            <person name="Kang J."/>
        </authorList>
    </citation>
    <scope>NUCLEOTIDE SEQUENCE [LARGE SCALE GENOMIC DNA]</scope>
    <source>
        <strain evidence="1 2">DCY113</strain>
    </source>
</reference>
<accession>A0A5B0G6G6</accession>
<dbReference type="Proteomes" id="UP000325273">
    <property type="component" value="Unassembled WGS sequence"/>
</dbReference>
<dbReference type="Pfam" id="PF12559">
    <property type="entry name" value="Inhibitor_I10"/>
    <property type="match status" value="1"/>
</dbReference>
<keyword evidence="2" id="KW-1185">Reference proteome</keyword>